<organism evidence="7 8">
    <name type="scientific">Mortierella alpina</name>
    <name type="common">Oleaginous fungus</name>
    <name type="synonym">Mortierella renispora</name>
    <dbReference type="NCBI Taxonomy" id="64518"/>
    <lineage>
        <taxon>Eukaryota</taxon>
        <taxon>Fungi</taxon>
        <taxon>Fungi incertae sedis</taxon>
        <taxon>Mucoromycota</taxon>
        <taxon>Mortierellomycotina</taxon>
        <taxon>Mortierellomycetes</taxon>
        <taxon>Mortierellales</taxon>
        <taxon>Mortierellaceae</taxon>
        <taxon>Mortierella</taxon>
    </lineage>
</organism>
<dbReference type="EMBL" id="JAIFTL010000046">
    <property type="protein sequence ID" value="KAG9325189.1"/>
    <property type="molecule type" value="Genomic_DNA"/>
</dbReference>
<keyword evidence="4" id="KW-0539">Nucleus</keyword>
<gene>
    <name evidence="7" type="ORF">KVV02_002043</name>
</gene>
<name>A0A9P8A758_MORAP</name>
<feature type="compositionally biased region" description="Low complexity" evidence="5">
    <location>
        <begin position="565"/>
        <end position="581"/>
    </location>
</feature>
<reference evidence="7" key="1">
    <citation type="submission" date="2021-07" db="EMBL/GenBank/DDBJ databases">
        <title>Draft genome of Mortierella alpina, strain LL118, isolated from an aspen leaf litter sample.</title>
        <authorList>
            <person name="Yang S."/>
            <person name="Vinatzer B.A."/>
        </authorList>
    </citation>
    <scope>NUCLEOTIDE SEQUENCE</scope>
    <source>
        <strain evidence="7">LL118</strain>
    </source>
</reference>
<dbReference type="PROSITE" id="PS50252">
    <property type="entry name" value="TBOX_3"/>
    <property type="match status" value="1"/>
</dbReference>
<feature type="domain" description="T-box" evidence="6">
    <location>
        <begin position="172"/>
        <end position="376"/>
    </location>
</feature>
<dbReference type="GO" id="GO:0000981">
    <property type="term" value="F:DNA-binding transcription factor activity, RNA polymerase II-specific"/>
    <property type="evidence" value="ECO:0007669"/>
    <property type="project" value="TreeGrafter"/>
</dbReference>
<protein>
    <recommendedName>
        <fullName evidence="6">T-box domain-containing protein</fullName>
    </recommendedName>
</protein>
<dbReference type="PANTHER" id="PTHR11267">
    <property type="entry name" value="T-BOX PROTEIN-RELATED"/>
    <property type="match status" value="1"/>
</dbReference>
<sequence length="847" mass="93390">MPQHWQDDTAGSYTISTRVPCEDATSIFRQDCSKMETDSTLSLFALHQDNTEQSIGEPDSDLGFTSLGYNTLLDGTDPRTSVFRFNKLPQSPSLQSIEASEPALHLHLRQVSRTSPKPVVRNTTDFSKLDDIINNKDGAHSEVALLPFTQPPNTPRTDLSPTIDPRLPELVLVDADLWSKFHEQGNEMIITKSGRCLFPCLRFKAVNLDPTAIYAIYLDFELTDCRRFKFEGGRWRASSASTRTGGDPGGLAVALAKESYTHPDMYQIGAHWMKGTIFFDKTKLSNSRESAAKSARKASSSKSAVGNSHHIFHMSSFHKYRPRVHLVQHAAHSDTVASSTTYTFHQTTFIAVTHYQNSKVNDLKKGFNPHARGFRSSAGMSLSFPLATEQKPSCSALQSKRTPTLKRRYSERDTSESDADAYADVNAEAAETDQSSDNDDDDDLDSDVSTLPGMARTSSSEASAKSSKSLCRVNKDNCAMVSISISKGMIEAKRVEGESSQRQQSKRLQRKIPTNLCDSHSSRTRTSHAQLHLKSIHATSATSTPEANKANRKQRIYNTRRFDTSSSSAQSSSSASTKCSSICSITSNPGRAQGQAPQKIEPECDIQEKFAQLSASHSAPSHMEQYQHDAQHGPVVSPLHHDPPTAPPLSWYQRLVYSDQPSQPLSHQTIQRPVLPTTAQNSEPKSCLMHPFTMDNNLDYGMLHGPQQAVPSQALSEAFVDTDASVVQDTRALDTSEVNTPLEPRTAIVKTGARHAHSQVHVQVEEGSTSSQIHSHLTTTFTTILESRTVMSTTSSMAILPSADNSISAHLEHVLRENLRLKAFIRARYGSEAEAEANAVMAMERRQ</sequence>
<feature type="compositionally biased region" description="Polar residues" evidence="5">
    <location>
        <begin position="391"/>
        <end position="402"/>
    </location>
</feature>
<dbReference type="Gene3D" id="2.60.40.820">
    <property type="entry name" value="Transcription factor, T-box"/>
    <property type="match status" value="1"/>
</dbReference>
<evidence type="ECO:0000256" key="5">
    <source>
        <dbReference type="SAM" id="MobiDB-lite"/>
    </source>
</evidence>
<evidence type="ECO:0000256" key="2">
    <source>
        <dbReference type="ARBA" id="ARBA00023125"/>
    </source>
</evidence>
<dbReference type="GO" id="GO:0005634">
    <property type="term" value="C:nucleus"/>
    <property type="evidence" value="ECO:0007669"/>
    <property type="project" value="InterPro"/>
</dbReference>
<evidence type="ECO:0000259" key="6">
    <source>
        <dbReference type="PROSITE" id="PS50252"/>
    </source>
</evidence>
<dbReference type="GO" id="GO:0000978">
    <property type="term" value="F:RNA polymerase II cis-regulatory region sequence-specific DNA binding"/>
    <property type="evidence" value="ECO:0007669"/>
    <property type="project" value="InterPro"/>
</dbReference>
<dbReference type="InterPro" id="IPR001699">
    <property type="entry name" value="TF_T-box"/>
</dbReference>
<comment type="caution">
    <text evidence="7">The sequence shown here is derived from an EMBL/GenBank/DDBJ whole genome shotgun (WGS) entry which is preliminary data.</text>
</comment>
<dbReference type="SMART" id="SM00425">
    <property type="entry name" value="TBOX"/>
    <property type="match status" value="1"/>
</dbReference>
<evidence type="ECO:0000256" key="4">
    <source>
        <dbReference type="ARBA" id="ARBA00023242"/>
    </source>
</evidence>
<dbReference type="GO" id="GO:0000785">
    <property type="term" value="C:chromatin"/>
    <property type="evidence" value="ECO:0007669"/>
    <property type="project" value="TreeGrafter"/>
</dbReference>
<evidence type="ECO:0000313" key="7">
    <source>
        <dbReference type="EMBL" id="KAG9325189.1"/>
    </source>
</evidence>
<dbReference type="InterPro" id="IPR036960">
    <property type="entry name" value="T-box_sf"/>
</dbReference>
<dbReference type="AlphaFoldDB" id="A0A9P8A758"/>
<feature type="region of interest" description="Disordered" evidence="5">
    <location>
        <begin position="494"/>
        <end position="530"/>
    </location>
</feature>
<dbReference type="Pfam" id="PF00907">
    <property type="entry name" value="T-box"/>
    <property type="match status" value="1"/>
</dbReference>
<dbReference type="Proteomes" id="UP000717515">
    <property type="component" value="Unassembled WGS sequence"/>
</dbReference>
<feature type="compositionally biased region" description="Acidic residues" evidence="5">
    <location>
        <begin position="430"/>
        <end position="446"/>
    </location>
</feature>
<evidence type="ECO:0000313" key="8">
    <source>
        <dbReference type="Proteomes" id="UP000717515"/>
    </source>
</evidence>
<keyword evidence="3" id="KW-0804">Transcription</keyword>
<dbReference type="InterPro" id="IPR046360">
    <property type="entry name" value="T-box_DNA-bd"/>
</dbReference>
<evidence type="ECO:0000256" key="1">
    <source>
        <dbReference type="ARBA" id="ARBA00023015"/>
    </source>
</evidence>
<evidence type="ECO:0000256" key="3">
    <source>
        <dbReference type="ARBA" id="ARBA00023163"/>
    </source>
</evidence>
<dbReference type="InterPro" id="IPR008967">
    <property type="entry name" value="p53-like_TF_DNA-bd_sf"/>
</dbReference>
<dbReference type="PANTHER" id="PTHR11267:SF181">
    <property type="entry name" value="OPTOMOTOR-BLIND PROTEIN"/>
    <property type="match status" value="1"/>
</dbReference>
<dbReference type="SUPFAM" id="SSF49417">
    <property type="entry name" value="p53-like transcription factors"/>
    <property type="match status" value="1"/>
</dbReference>
<feature type="region of interest" description="Disordered" evidence="5">
    <location>
        <begin position="559"/>
        <end position="581"/>
    </location>
</feature>
<feature type="region of interest" description="Disordered" evidence="5">
    <location>
        <begin position="391"/>
        <end position="469"/>
    </location>
</feature>
<accession>A0A9P8A758</accession>
<dbReference type="GO" id="GO:0045893">
    <property type="term" value="P:positive regulation of DNA-templated transcription"/>
    <property type="evidence" value="ECO:0007669"/>
    <property type="project" value="InterPro"/>
</dbReference>
<feature type="region of interest" description="Disordered" evidence="5">
    <location>
        <begin position="613"/>
        <end position="647"/>
    </location>
</feature>
<keyword evidence="1" id="KW-0805">Transcription regulation</keyword>
<proteinExistence type="predicted"/>
<dbReference type="PRINTS" id="PR00937">
    <property type="entry name" value="TBOX"/>
</dbReference>
<feature type="compositionally biased region" description="Low complexity" evidence="5">
    <location>
        <begin position="458"/>
        <end position="469"/>
    </location>
</feature>
<keyword evidence="2" id="KW-0238">DNA-binding</keyword>
<dbReference type="GO" id="GO:0001708">
    <property type="term" value="P:cell fate specification"/>
    <property type="evidence" value="ECO:0007669"/>
    <property type="project" value="TreeGrafter"/>
</dbReference>